<gene>
    <name evidence="3" type="ORF">UFOPK1906_00307</name>
    <name evidence="4" type="ORF">UFOPK2624_00237</name>
    <name evidence="5" type="ORF">UFOPK3010_01471</name>
    <name evidence="1" type="ORF">UFOPK3331_00229</name>
    <name evidence="6" type="ORF">UFOPK3927_01416</name>
    <name evidence="2" type="ORF">UFOPK4201_00138</name>
</gene>
<dbReference type="PANTHER" id="PTHR36451:SF1">
    <property type="entry name" value="OMEGA-HYDROXY-BETA-DIHYDROMENAQUINONE-9 SULFOTRANSFERASE STF3"/>
    <property type="match status" value="1"/>
</dbReference>
<dbReference type="EMBL" id="CAFBOK010000184">
    <property type="protein sequence ID" value="CAB4993071.1"/>
    <property type="molecule type" value="Genomic_DNA"/>
</dbReference>
<dbReference type="AlphaFoldDB" id="A0A6J5YMU7"/>
<sequence>MTTAVDPLLAQASELTGGLADFGDGSFRDGLEIFLQSGANEGQLTEIGKAALEGMALSNLVNRLNVVEWHRTHPALATSRIDSPIFLIGLPRTGTTALSHLLSVDPANRSLLGWEINQSVPPPTTATYRTDPRFVAAMEAPDMLGMINPEFKAIHHDPPNMPLECATVLGQHFSSLHLSTTFNLPSYMDWIRTNDHTQAYEWHRTVLQVLQSQCPGQWQLKSPVHLIDPSAIAAVYPDARFVLTHRDPVNVIASVCSLVRSLAGTFTSADWQDYIRQTWPEVVGSLLDNQNAFRDSQIAAGRGDAFVDVAYSDLVGDPITTIASLYEHLGENFSAEAESAMRAHSAEHKKDRFGSHSYSLEEWGLDRDALTERVQPYLTRYAEYLE</sequence>
<accession>A0A6J5YMU7</accession>
<proteinExistence type="predicted"/>
<dbReference type="InterPro" id="IPR027417">
    <property type="entry name" value="P-loop_NTPase"/>
</dbReference>
<dbReference type="PANTHER" id="PTHR36451">
    <property type="entry name" value="PAPS-DEPENDENT SULFOTRANSFERASE STF3"/>
    <property type="match status" value="1"/>
</dbReference>
<dbReference type="InterPro" id="IPR052736">
    <property type="entry name" value="Stf3_sulfotransferase"/>
</dbReference>
<dbReference type="EMBL" id="CAEZXY010000005">
    <property type="protein sequence ID" value="CAB4695752.1"/>
    <property type="molecule type" value="Genomic_DNA"/>
</dbReference>
<evidence type="ECO:0000313" key="3">
    <source>
        <dbReference type="EMBL" id="CAB4615068.1"/>
    </source>
</evidence>
<evidence type="ECO:0000313" key="5">
    <source>
        <dbReference type="EMBL" id="CAB4816274.1"/>
    </source>
</evidence>
<dbReference type="Gene3D" id="3.40.50.300">
    <property type="entry name" value="P-loop containing nucleotide triphosphate hydrolases"/>
    <property type="match status" value="1"/>
</dbReference>
<organism evidence="1">
    <name type="scientific">freshwater metagenome</name>
    <dbReference type="NCBI Taxonomy" id="449393"/>
    <lineage>
        <taxon>unclassified sequences</taxon>
        <taxon>metagenomes</taxon>
        <taxon>ecological metagenomes</taxon>
    </lineage>
</organism>
<dbReference type="SUPFAM" id="SSF52540">
    <property type="entry name" value="P-loop containing nucleoside triphosphate hydrolases"/>
    <property type="match status" value="1"/>
</dbReference>
<dbReference type="EMBL" id="CAESAL010000005">
    <property type="protein sequence ID" value="CAB4331601.1"/>
    <property type="molecule type" value="Genomic_DNA"/>
</dbReference>
<dbReference type="EMBL" id="CAEUNJ010000003">
    <property type="protein sequence ID" value="CAB4370318.1"/>
    <property type="molecule type" value="Genomic_DNA"/>
</dbReference>
<evidence type="ECO:0000313" key="1">
    <source>
        <dbReference type="EMBL" id="CAB4331601.1"/>
    </source>
</evidence>
<protein>
    <submittedName>
        <fullName evidence="1">Unannotated protein</fullName>
    </submittedName>
</protein>
<evidence type="ECO:0000313" key="4">
    <source>
        <dbReference type="EMBL" id="CAB4695752.1"/>
    </source>
</evidence>
<dbReference type="EMBL" id="CAFAAM010000247">
    <property type="protein sequence ID" value="CAB4816274.1"/>
    <property type="molecule type" value="Genomic_DNA"/>
</dbReference>
<reference evidence="1" key="1">
    <citation type="submission" date="2020-05" db="EMBL/GenBank/DDBJ databases">
        <authorList>
            <person name="Chiriac C."/>
            <person name="Salcher M."/>
            <person name="Ghai R."/>
            <person name="Kavagutti S V."/>
        </authorList>
    </citation>
    <scope>NUCLEOTIDE SEQUENCE</scope>
</reference>
<dbReference type="EMBL" id="CAEZVC010000009">
    <property type="protein sequence ID" value="CAB4615068.1"/>
    <property type="molecule type" value="Genomic_DNA"/>
</dbReference>
<name>A0A6J5YMU7_9ZZZZ</name>
<evidence type="ECO:0000313" key="2">
    <source>
        <dbReference type="EMBL" id="CAB4370318.1"/>
    </source>
</evidence>
<dbReference type="Pfam" id="PF13469">
    <property type="entry name" value="Sulfotransfer_3"/>
    <property type="match status" value="1"/>
</dbReference>
<evidence type="ECO:0000313" key="6">
    <source>
        <dbReference type="EMBL" id="CAB4993071.1"/>
    </source>
</evidence>